<comment type="caution">
    <text evidence="2">The sequence shown here is derived from an EMBL/GenBank/DDBJ whole genome shotgun (WGS) entry which is preliminary data.</text>
</comment>
<organism evidence="2 3">
    <name type="scientific">Geomonas paludis</name>
    <dbReference type="NCBI Taxonomy" id="2740185"/>
    <lineage>
        <taxon>Bacteria</taxon>
        <taxon>Pseudomonadati</taxon>
        <taxon>Thermodesulfobacteriota</taxon>
        <taxon>Desulfuromonadia</taxon>
        <taxon>Geobacterales</taxon>
        <taxon>Geobacteraceae</taxon>
        <taxon>Geomonas</taxon>
    </lineage>
</organism>
<name>A0A6V8MU15_9BACT</name>
<keyword evidence="1" id="KW-0812">Transmembrane</keyword>
<gene>
    <name evidence="2" type="ORF">GMPD_14610</name>
</gene>
<reference evidence="3" key="1">
    <citation type="submission" date="2020-06" db="EMBL/GenBank/DDBJ databases">
        <title>Draft genomic sequecing of Geomonas sp. Red736.</title>
        <authorList>
            <person name="Itoh H."/>
            <person name="Xu Z.X."/>
            <person name="Ushijima N."/>
            <person name="Masuda Y."/>
            <person name="Shiratori Y."/>
            <person name="Senoo K."/>
        </authorList>
    </citation>
    <scope>NUCLEOTIDE SEQUENCE [LARGE SCALE GENOMIC DNA]</scope>
    <source>
        <strain evidence="3">Red736</strain>
    </source>
</reference>
<evidence type="ECO:0000256" key="1">
    <source>
        <dbReference type="SAM" id="Phobius"/>
    </source>
</evidence>
<dbReference type="Proteomes" id="UP000568888">
    <property type="component" value="Unassembled WGS sequence"/>
</dbReference>
<protein>
    <submittedName>
        <fullName evidence="2">Uncharacterized protein</fullName>
    </submittedName>
</protein>
<dbReference type="EMBL" id="BLXY01000002">
    <property type="protein sequence ID" value="GFO63542.1"/>
    <property type="molecule type" value="Genomic_DNA"/>
</dbReference>
<proteinExistence type="predicted"/>
<keyword evidence="1" id="KW-0472">Membrane</keyword>
<dbReference type="AlphaFoldDB" id="A0A6V8MU15"/>
<keyword evidence="1" id="KW-1133">Transmembrane helix</keyword>
<feature type="transmembrane region" description="Helical" evidence="1">
    <location>
        <begin position="43"/>
        <end position="72"/>
    </location>
</feature>
<sequence>MMNAAPPFRPVSAGNFQMLPKPTAEPSVAAMTPKPDVKLSRALVTFTFCMLLPVSFALFLVISGSIAATAWFKFLPLPLGEGRGKGCFVAGATALTRPAATLSRRARVR</sequence>
<accession>A0A6V8MU15</accession>
<evidence type="ECO:0000313" key="2">
    <source>
        <dbReference type="EMBL" id="GFO63542.1"/>
    </source>
</evidence>
<evidence type="ECO:0000313" key="3">
    <source>
        <dbReference type="Proteomes" id="UP000568888"/>
    </source>
</evidence>